<dbReference type="Proteomes" id="UP000295361">
    <property type="component" value="Unassembled WGS sequence"/>
</dbReference>
<proteinExistence type="predicted"/>
<evidence type="ECO:0000313" key="1">
    <source>
        <dbReference type="EMBL" id="TDP61588.1"/>
    </source>
</evidence>
<organism evidence="1 2">
    <name type="scientific">Roseateles toxinivorans</name>
    <dbReference type="NCBI Taxonomy" id="270368"/>
    <lineage>
        <taxon>Bacteria</taxon>
        <taxon>Pseudomonadati</taxon>
        <taxon>Pseudomonadota</taxon>
        <taxon>Betaproteobacteria</taxon>
        <taxon>Burkholderiales</taxon>
        <taxon>Sphaerotilaceae</taxon>
        <taxon>Roseateles</taxon>
    </lineage>
</organism>
<dbReference type="AlphaFoldDB" id="A0A4R6QIV3"/>
<keyword evidence="2" id="KW-1185">Reference proteome</keyword>
<comment type="caution">
    <text evidence="1">The sequence shown here is derived from an EMBL/GenBank/DDBJ whole genome shotgun (WGS) entry which is preliminary data.</text>
</comment>
<gene>
    <name evidence="1" type="ORF">DES47_1115</name>
</gene>
<name>A0A4R6QIV3_9BURK</name>
<protein>
    <submittedName>
        <fullName evidence="1">Uncharacterized protein</fullName>
    </submittedName>
</protein>
<evidence type="ECO:0000313" key="2">
    <source>
        <dbReference type="Proteomes" id="UP000295361"/>
    </source>
</evidence>
<accession>A0A4R6QIV3</accession>
<sequence length="35" mass="4070">MVRGDGSLLDWMFEDAHFICTDWRTLQAADQAQLK</sequence>
<dbReference type="EMBL" id="SNXS01000011">
    <property type="protein sequence ID" value="TDP61588.1"/>
    <property type="molecule type" value="Genomic_DNA"/>
</dbReference>
<reference evidence="1 2" key="1">
    <citation type="submission" date="2019-03" db="EMBL/GenBank/DDBJ databases">
        <title>Genomic Encyclopedia of Type Strains, Phase IV (KMG-IV): sequencing the most valuable type-strain genomes for metagenomic binning, comparative biology and taxonomic classification.</title>
        <authorList>
            <person name="Goeker M."/>
        </authorList>
    </citation>
    <scope>NUCLEOTIDE SEQUENCE [LARGE SCALE GENOMIC DNA]</scope>
    <source>
        <strain evidence="1 2">DSM 16998</strain>
    </source>
</reference>
<dbReference type="InParanoid" id="A0A4R6QIV3"/>